<name>A0A369I539_9BACT</name>
<dbReference type="SUPFAM" id="SSF56935">
    <property type="entry name" value="Porins"/>
    <property type="match status" value="1"/>
</dbReference>
<evidence type="ECO:0000313" key="2">
    <source>
        <dbReference type="EMBL" id="RDB04000.1"/>
    </source>
</evidence>
<reference evidence="2 3" key="1">
    <citation type="submission" date="2018-07" db="EMBL/GenBank/DDBJ databases">
        <title>Genome analysis of Runella aurantiaca.</title>
        <authorList>
            <person name="Yang X."/>
        </authorList>
    </citation>
    <scope>NUCLEOTIDE SEQUENCE [LARGE SCALE GENOMIC DNA]</scope>
    <source>
        <strain evidence="2 3">YX9</strain>
    </source>
</reference>
<protein>
    <submittedName>
        <fullName evidence="2">Porin</fullName>
    </submittedName>
</protein>
<sequence length="358" mass="40026">MKKFVTVALAYVLCTPLFAQTIDSTAKLVLSGYVEAYYSYDFNQPANNDRPPFVYSHNRHNEFNLNLGFIKAAYVDERIRGNIALMAGTYPNANLAAEPATLRNIFEANAGLKLAKTKNLWLDAGVFASHIGFESAISKDCRTLSRSLMADNTPYYETGVKIGYTTDNGKWFLSGLVLNGWQQIRRTDENTRLAVGTQITFKPNAKVTLNSSTFLGSRPDNTNRNRFFHNLYGIVQLTKKWELIADFDYGIDQQQTRSSIYDAWTSWAAILKYQLSSKVGVAGRVENYSDPKGLVITTTSPNGFRVNGYSFNLDYAPISNALCRIEARSLTGKDDLFEKAGRKTTTDFIITTSLAVSF</sequence>
<dbReference type="RefSeq" id="WP_114462944.1">
    <property type="nucleotide sequence ID" value="NZ_QPIW01000020.1"/>
</dbReference>
<dbReference type="AlphaFoldDB" id="A0A369I539"/>
<dbReference type="OrthoDB" id="103154at2"/>
<evidence type="ECO:0000313" key="3">
    <source>
        <dbReference type="Proteomes" id="UP000253141"/>
    </source>
</evidence>
<accession>A0A369I539</accession>
<feature type="chain" id="PRO_5016868076" evidence="1">
    <location>
        <begin position="20"/>
        <end position="358"/>
    </location>
</feature>
<keyword evidence="1" id="KW-0732">Signal</keyword>
<comment type="caution">
    <text evidence="2">The sequence shown here is derived from an EMBL/GenBank/DDBJ whole genome shotgun (WGS) entry which is preliminary data.</text>
</comment>
<feature type="signal peptide" evidence="1">
    <location>
        <begin position="1"/>
        <end position="19"/>
    </location>
</feature>
<proteinExistence type="predicted"/>
<evidence type="ECO:0000256" key="1">
    <source>
        <dbReference type="SAM" id="SignalP"/>
    </source>
</evidence>
<dbReference type="EMBL" id="QPIW01000020">
    <property type="protein sequence ID" value="RDB04000.1"/>
    <property type="molecule type" value="Genomic_DNA"/>
</dbReference>
<dbReference type="InterPro" id="IPR011486">
    <property type="entry name" value="BBP2"/>
</dbReference>
<organism evidence="2 3">
    <name type="scientific">Runella aurantiaca</name>
    <dbReference type="NCBI Taxonomy" id="2282308"/>
    <lineage>
        <taxon>Bacteria</taxon>
        <taxon>Pseudomonadati</taxon>
        <taxon>Bacteroidota</taxon>
        <taxon>Cytophagia</taxon>
        <taxon>Cytophagales</taxon>
        <taxon>Spirosomataceae</taxon>
        <taxon>Runella</taxon>
    </lineage>
</organism>
<dbReference type="Pfam" id="PF07642">
    <property type="entry name" value="BBP2"/>
    <property type="match status" value="1"/>
</dbReference>
<gene>
    <name evidence="2" type="ORF">DVG78_20690</name>
</gene>
<keyword evidence="3" id="KW-1185">Reference proteome</keyword>
<dbReference type="Proteomes" id="UP000253141">
    <property type="component" value="Unassembled WGS sequence"/>
</dbReference>